<dbReference type="Pfam" id="PF01022">
    <property type="entry name" value="HTH_5"/>
    <property type="match status" value="1"/>
</dbReference>
<dbReference type="EMBL" id="QLNP01000096">
    <property type="protein sequence ID" value="RAM36275.1"/>
    <property type="molecule type" value="Genomic_DNA"/>
</dbReference>
<dbReference type="PROSITE" id="PS50987">
    <property type="entry name" value="HTH_ARSR_2"/>
    <property type="match status" value="1"/>
</dbReference>
<dbReference type="GO" id="GO:0003677">
    <property type="term" value="F:DNA binding"/>
    <property type="evidence" value="ECO:0007669"/>
    <property type="project" value="UniProtKB-KW"/>
</dbReference>
<dbReference type="InterPro" id="IPR036390">
    <property type="entry name" value="WH_DNA-bd_sf"/>
</dbReference>
<name>A0A328HFT7_ARTGO</name>
<dbReference type="OrthoDB" id="194599at2"/>
<keyword evidence="2" id="KW-0238">DNA-binding</keyword>
<dbReference type="RefSeq" id="WP_111904895.1">
    <property type="nucleotide sequence ID" value="NZ_QLNP01000096.1"/>
</dbReference>
<evidence type="ECO:0000313" key="6">
    <source>
        <dbReference type="EMBL" id="RAM36275.1"/>
    </source>
</evidence>
<evidence type="ECO:0000313" key="7">
    <source>
        <dbReference type="Proteomes" id="UP000249166"/>
    </source>
</evidence>
<proteinExistence type="predicted"/>
<dbReference type="GO" id="GO:0003700">
    <property type="term" value="F:DNA-binding transcription factor activity"/>
    <property type="evidence" value="ECO:0007669"/>
    <property type="project" value="InterPro"/>
</dbReference>
<evidence type="ECO:0000256" key="1">
    <source>
        <dbReference type="ARBA" id="ARBA00023015"/>
    </source>
</evidence>
<dbReference type="Gene3D" id="1.10.10.10">
    <property type="entry name" value="Winged helix-like DNA-binding domain superfamily/Winged helix DNA-binding domain"/>
    <property type="match status" value="1"/>
</dbReference>
<dbReference type="SUPFAM" id="SSF46785">
    <property type="entry name" value="Winged helix' DNA-binding domain"/>
    <property type="match status" value="1"/>
</dbReference>
<accession>A0A328HFT7</accession>
<evidence type="ECO:0000256" key="4">
    <source>
        <dbReference type="SAM" id="MobiDB-lite"/>
    </source>
</evidence>
<feature type="domain" description="HTH arsR-type" evidence="5">
    <location>
        <begin position="6"/>
        <end position="100"/>
    </location>
</feature>
<dbReference type="InterPro" id="IPR001845">
    <property type="entry name" value="HTH_ArsR_DNA-bd_dom"/>
</dbReference>
<keyword evidence="3" id="KW-0804">Transcription</keyword>
<reference evidence="6 7" key="1">
    <citation type="submission" date="2018-04" db="EMBL/GenBank/DDBJ databases">
        <title>Bacteria isolated from cave deposits of Manipur.</title>
        <authorList>
            <person name="Sahoo D."/>
            <person name="Sarangthem I."/>
            <person name="Nandeibam J."/>
        </authorList>
    </citation>
    <scope>NUCLEOTIDE SEQUENCE [LARGE SCALE GENOMIC DNA]</scope>
    <source>
        <strain evidence="7">mrc11</strain>
    </source>
</reference>
<evidence type="ECO:0000256" key="3">
    <source>
        <dbReference type="ARBA" id="ARBA00023163"/>
    </source>
</evidence>
<dbReference type="CDD" id="cd00090">
    <property type="entry name" value="HTH_ARSR"/>
    <property type="match status" value="1"/>
</dbReference>
<dbReference type="InterPro" id="IPR051011">
    <property type="entry name" value="Metal_resp_trans_reg"/>
</dbReference>
<comment type="caution">
    <text evidence="6">The sequence shown here is derived from an EMBL/GenBank/DDBJ whole genome shotgun (WGS) entry which is preliminary data.</text>
</comment>
<dbReference type="PANTHER" id="PTHR43132:SF2">
    <property type="entry name" value="ARSENICAL RESISTANCE OPERON REPRESSOR ARSR-RELATED"/>
    <property type="match status" value="1"/>
</dbReference>
<keyword evidence="1" id="KW-0805">Transcription regulation</keyword>
<dbReference type="InterPro" id="IPR011991">
    <property type="entry name" value="ArsR-like_HTH"/>
</dbReference>
<organism evidence="6 7">
    <name type="scientific">Arthrobacter globiformis</name>
    <dbReference type="NCBI Taxonomy" id="1665"/>
    <lineage>
        <taxon>Bacteria</taxon>
        <taxon>Bacillati</taxon>
        <taxon>Actinomycetota</taxon>
        <taxon>Actinomycetes</taxon>
        <taxon>Micrococcales</taxon>
        <taxon>Micrococcaceae</taxon>
        <taxon>Arthrobacter</taxon>
    </lineage>
</organism>
<evidence type="ECO:0000256" key="2">
    <source>
        <dbReference type="ARBA" id="ARBA00023125"/>
    </source>
</evidence>
<protein>
    <submittedName>
        <fullName evidence="6">ArsR family transcriptional regulator</fullName>
    </submittedName>
</protein>
<sequence>MGDMPDGVIHTGVKADLFKSMGHPARILVLEMLVNGPETVSNLRDCTGLEASNLSQHLGILRRQRLIVPSRKDGRLFYELTSPEVREVLEAARGLLGTILDVGVLRKPDGGAEGNGSNADPGAAPASALTPAAQAAG</sequence>
<feature type="compositionally biased region" description="Low complexity" evidence="4">
    <location>
        <begin position="121"/>
        <end position="137"/>
    </location>
</feature>
<evidence type="ECO:0000259" key="5">
    <source>
        <dbReference type="PROSITE" id="PS50987"/>
    </source>
</evidence>
<gene>
    <name evidence="6" type="ORF">DBZ45_16155</name>
</gene>
<dbReference type="PANTHER" id="PTHR43132">
    <property type="entry name" value="ARSENICAL RESISTANCE OPERON REPRESSOR ARSR-RELATED"/>
    <property type="match status" value="1"/>
</dbReference>
<dbReference type="SMART" id="SM00418">
    <property type="entry name" value="HTH_ARSR"/>
    <property type="match status" value="1"/>
</dbReference>
<dbReference type="AlphaFoldDB" id="A0A328HFT7"/>
<feature type="region of interest" description="Disordered" evidence="4">
    <location>
        <begin position="107"/>
        <end position="137"/>
    </location>
</feature>
<dbReference type="InterPro" id="IPR036388">
    <property type="entry name" value="WH-like_DNA-bd_sf"/>
</dbReference>
<dbReference type="NCBIfam" id="NF033788">
    <property type="entry name" value="HTH_metalloreg"/>
    <property type="match status" value="1"/>
</dbReference>
<dbReference type="Proteomes" id="UP000249166">
    <property type="component" value="Unassembled WGS sequence"/>
</dbReference>